<comment type="caution">
    <text evidence="2">The sequence shown here is derived from an EMBL/GenBank/DDBJ whole genome shotgun (WGS) entry which is preliminary data.</text>
</comment>
<gene>
    <name evidence="2" type="ORF">RU07_22445</name>
</gene>
<dbReference type="Gene3D" id="3.10.620.30">
    <property type="match status" value="1"/>
</dbReference>
<keyword evidence="1" id="KW-0732">Signal</keyword>
<dbReference type="Pfam" id="PF06035">
    <property type="entry name" value="Peptidase_C93"/>
    <property type="match status" value="1"/>
</dbReference>
<evidence type="ECO:0008006" key="4">
    <source>
        <dbReference type="Google" id="ProtNLM"/>
    </source>
</evidence>
<dbReference type="AlphaFoldDB" id="A0A0D0IY60"/>
<dbReference type="InterPro" id="IPR010319">
    <property type="entry name" value="Transglutaminase-like_Cys_pept"/>
</dbReference>
<organism evidence="2 3">
    <name type="scientific">Agrobacterium tumefaciens</name>
    <dbReference type="NCBI Taxonomy" id="358"/>
    <lineage>
        <taxon>Bacteria</taxon>
        <taxon>Pseudomonadati</taxon>
        <taxon>Pseudomonadota</taxon>
        <taxon>Alphaproteobacteria</taxon>
        <taxon>Hyphomicrobiales</taxon>
        <taxon>Rhizobiaceae</taxon>
        <taxon>Rhizobium/Agrobacterium group</taxon>
        <taxon>Agrobacterium</taxon>
        <taxon>Agrobacterium tumefaciens complex</taxon>
    </lineage>
</organism>
<dbReference type="EMBL" id="JXQV01000043">
    <property type="protein sequence ID" value="KIP98150.1"/>
    <property type="molecule type" value="Genomic_DNA"/>
</dbReference>
<dbReference type="OrthoDB" id="7206808at2"/>
<evidence type="ECO:0000313" key="2">
    <source>
        <dbReference type="EMBL" id="KIP98150.1"/>
    </source>
</evidence>
<name>A0A0D0IY60_AGRTU</name>
<sequence>MGKLSIKTALTAGAVIASLSAANAASPNAMRSVGTAIEGAFVSEGRPTLAPFAQVRFCLSNPVDCEKSDVEPAAPDDKKARQMLQQVNVQVNSSIIGRNDKKNGKSVDIWQVGAKSGDCEDYALTKRRILMSKGYPAAALRIAVAYTSSGEGHAVLIAKTATGDVVLDNRTNVIKSWRNADLRWVKIQSGSNPHLWYTM</sequence>
<dbReference type="PANTHER" id="PTHR39327:SF1">
    <property type="entry name" value="BLR5470 PROTEIN"/>
    <property type="match status" value="1"/>
</dbReference>
<accession>A0A0D0IY60</accession>
<proteinExistence type="predicted"/>
<dbReference type="PANTHER" id="PTHR39327">
    <property type="match status" value="1"/>
</dbReference>
<feature type="chain" id="PRO_5002212801" description="Transglutaminase" evidence="1">
    <location>
        <begin position="25"/>
        <end position="199"/>
    </location>
</feature>
<reference evidence="2 3" key="1">
    <citation type="submission" date="2014-12" db="EMBL/GenBank/DDBJ databases">
        <title>16Stimator: statistical estimation of ribosomal gene copy numbers from draft genome assemblies.</title>
        <authorList>
            <person name="Perisin M.A."/>
            <person name="Vetter M."/>
            <person name="Gilbert J.A."/>
            <person name="Bergelson J."/>
        </authorList>
    </citation>
    <scope>NUCLEOTIDE SEQUENCE [LARGE SCALE GENOMIC DNA]</scope>
    <source>
        <strain evidence="2 3">MEJ076</strain>
    </source>
</reference>
<evidence type="ECO:0000313" key="3">
    <source>
        <dbReference type="Proteomes" id="UP000035017"/>
    </source>
</evidence>
<feature type="signal peptide" evidence="1">
    <location>
        <begin position="1"/>
        <end position="24"/>
    </location>
</feature>
<evidence type="ECO:0000256" key="1">
    <source>
        <dbReference type="SAM" id="SignalP"/>
    </source>
</evidence>
<dbReference type="Proteomes" id="UP000035017">
    <property type="component" value="Unassembled WGS sequence"/>
</dbReference>
<protein>
    <recommendedName>
        <fullName evidence="4">Transglutaminase</fullName>
    </recommendedName>
</protein>